<evidence type="ECO:0000256" key="1">
    <source>
        <dbReference type="SAM" id="SignalP"/>
    </source>
</evidence>
<proteinExistence type="predicted"/>
<gene>
    <name evidence="2" type="ORF">JKP88DRAFT_266393</name>
</gene>
<dbReference type="OrthoDB" id="38640at2759"/>
<organism evidence="2 3">
    <name type="scientific">Tribonema minus</name>
    <dbReference type="NCBI Taxonomy" id="303371"/>
    <lineage>
        <taxon>Eukaryota</taxon>
        <taxon>Sar</taxon>
        <taxon>Stramenopiles</taxon>
        <taxon>Ochrophyta</taxon>
        <taxon>PX clade</taxon>
        <taxon>Xanthophyceae</taxon>
        <taxon>Tribonematales</taxon>
        <taxon>Tribonemataceae</taxon>
        <taxon>Tribonema</taxon>
    </lineage>
</organism>
<evidence type="ECO:0000313" key="3">
    <source>
        <dbReference type="Proteomes" id="UP000664859"/>
    </source>
</evidence>
<keyword evidence="3" id="KW-1185">Reference proteome</keyword>
<dbReference type="AlphaFoldDB" id="A0A836CNT0"/>
<dbReference type="EMBL" id="JAFCMP010000012">
    <property type="protein sequence ID" value="KAG5192038.1"/>
    <property type="molecule type" value="Genomic_DNA"/>
</dbReference>
<keyword evidence="1" id="KW-0732">Signal</keyword>
<protein>
    <submittedName>
        <fullName evidence="2">Uncharacterized protein</fullName>
    </submittedName>
</protein>
<evidence type="ECO:0000313" key="2">
    <source>
        <dbReference type="EMBL" id="KAG5192038.1"/>
    </source>
</evidence>
<accession>A0A836CNT0</accession>
<name>A0A836CNT0_9STRA</name>
<feature type="signal peptide" evidence="1">
    <location>
        <begin position="1"/>
        <end position="16"/>
    </location>
</feature>
<feature type="chain" id="PRO_5032933839" evidence="1">
    <location>
        <begin position="17"/>
        <end position="261"/>
    </location>
</feature>
<comment type="caution">
    <text evidence="2">The sequence shown here is derived from an EMBL/GenBank/DDBJ whole genome shotgun (WGS) entry which is preliminary data.</text>
</comment>
<dbReference type="Proteomes" id="UP000664859">
    <property type="component" value="Unassembled WGS sequence"/>
</dbReference>
<sequence length="261" mass="26815">MKCVLLLLAMAGTANAQQSPMKQVCGATYDEAVITCEKALCETDADCPPGTQCFLAVTCPLPPTPKPTLAPKPPTPPYGSVSADRRCGTSFDNANEQCGGFCPGGVDEQCPTGQKCYQDVTCDTLTTKAEFRCGVDVATAAQMCGTPCPNGFPFLCPPGEFCFPKVTCLSAVLNVAAAGATPEPTTDAPPATELRCGTSLDDSCGDECPGGADAECDPGLFCFKTDKCTDQPNAAMRVAPLSAAVYAVSALVALALAAAQR</sequence>
<reference evidence="2" key="1">
    <citation type="submission" date="2021-02" db="EMBL/GenBank/DDBJ databases">
        <title>First Annotated Genome of the Yellow-green Alga Tribonema minus.</title>
        <authorList>
            <person name="Mahan K.M."/>
        </authorList>
    </citation>
    <scope>NUCLEOTIDE SEQUENCE</scope>
    <source>
        <strain evidence="2">UTEX B ZZ1240</strain>
    </source>
</reference>